<dbReference type="RefSeq" id="XP_049266630.1">
    <property type="nucleotide sequence ID" value="XM_049409230.1"/>
</dbReference>
<dbReference type="GeneID" id="73466858"/>
<reference evidence="2 3" key="1">
    <citation type="journal article" date="2021" name="DNA Res.">
        <title>Genome analysis of Candida subhashii reveals its hybrid nature and dual mitochondrial genome conformations.</title>
        <authorList>
            <person name="Mixao V."/>
            <person name="Hegedusova E."/>
            <person name="Saus E."/>
            <person name="Pryszcz L.P."/>
            <person name="Cillingova A."/>
            <person name="Nosek J."/>
            <person name="Gabaldon T."/>
        </authorList>
    </citation>
    <scope>NUCLEOTIDE SEQUENCE [LARGE SCALE GENOMIC DNA]</scope>
    <source>
        <strain evidence="2 3">CBS 10753</strain>
    </source>
</reference>
<dbReference type="PIRSF" id="PIRSF036852">
    <property type="entry name" value="Ribonuclease_H1_euk"/>
    <property type="match status" value="1"/>
</dbReference>
<evidence type="ECO:0000259" key="1">
    <source>
        <dbReference type="PROSITE" id="PS50879"/>
    </source>
</evidence>
<comment type="caution">
    <text evidence="2">The sequence shown here is derived from an EMBL/GenBank/DDBJ whole genome shotgun (WGS) entry which is preliminary data.</text>
</comment>
<dbReference type="OrthoDB" id="407198at2759"/>
<dbReference type="GO" id="GO:0003676">
    <property type="term" value="F:nucleic acid binding"/>
    <property type="evidence" value="ECO:0007669"/>
    <property type="project" value="InterPro"/>
</dbReference>
<dbReference type="InterPro" id="IPR050092">
    <property type="entry name" value="RNase_H"/>
</dbReference>
<dbReference type="PROSITE" id="PS50879">
    <property type="entry name" value="RNASE_H_1"/>
    <property type="match status" value="1"/>
</dbReference>
<evidence type="ECO:0000313" key="2">
    <source>
        <dbReference type="EMBL" id="KAG7666402.1"/>
    </source>
</evidence>
<dbReference type="AlphaFoldDB" id="A0A8J5QNQ9"/>
<dbReference type="Pfam" id="PF01693">
    <property type="entry name" value="Cauli_VI"/>
    <property type="match status" value="1"/>
</dbReference>
<dbReference type="Proteomes" id="UP000694255">
    <property type="component" value="Unassembled WGS sequence"/>
</dbReference>
<dbReference type="InterPro" id="IPR002156">
    <property type="entry name" value="RNaseH_domain"/>
</dbReference>
<protein>
    <recommendedName>
        <fullName evidence="1">RNase H type-1 domain-containing protein</fullName>
    </recommendedName>
</protein>
<organism evidence="2 3">
    <name type="scientific">[Candida] subhashii</name>
    <dbReference type="NCBI Taxonomy" id="561895"/>
    <lineage>
        <taxon>Eukaryota</taxon>
        <taxon>Fungi</taxon>
        <taxon>Dikarya</taxon>
        <taxon>Ascomycota</taxon>
        <taxon>Saccharomycotina</taxon>
        <taxon>Pichiomycetes</taxon>
        <taxon>Debaryomycetaceae</taxon>
        <taxon>Spathaspora</taxon>
    </lineage>
</organism>
<feature type="domain" description="RNase H type-1" evidence="1">
    <location>
        <begin position="62"/>
        <end position="216"/>
    </location>
</feature>
<dbReference type="PANTHER" id="PTHR10642:SF30">
    <property type="entry name" value="RIBONUCLEASE H"/>
    <property type="match status" value="1"/>
</dbReference>
<dbReference type="InterPro" id="IPR017067">
    <property type="entry name" value="RNase_H1_euk"/>
</dbReference>
<dbReference type="EMBL" id="JAGSYN010000005">
    <property type="protein sequence ID" value="KAG7666402.1"/>
    <property type="molecule type" value="Genomic_DNA"/>
</dbReference>
<dbReference type="Pfam" id="PF00075">
    <property type="entry name" value="RNase_H"/>
    <property type="match status" value="1"/>
</dbReference>
<dbReference type="PANTHER" id="PTHR10642">
    <property type="entry name" value="RIBONUCLEASE H1"/>
    <property type="match status" value="1"/>
</dbReference>
<keyword evidence="3" id="KW-1185">Reference proteome</keyword>
<dbReference type="GO" id="GO:0043137">
    <property type="term" value="P:DNA replication, removal of RNA primer"/>
    <property type="evidence" value="ECO:0007669"/>
    <property type="project" value="TreeGrafter"/>
</dbReference>
<dbReference type="CDD" id="cd09280">
    <property type="entry name" value="RNase_HI_eukaryote_like"/>
    <property type="match status" value="1"/>
</dbReference>
<name>A0A8J5QNQ9_9ASCO</name>
<proteinExistence type="predicted"/>
<accession>A0A8J5QNQ9</accession>
<dbReference type="InterPro" id="IPR011320">
    <property type="entry name" value="RNase_H1_N"/>
</dbReference>
<sequence>MIYYAVLEGLNPGVYDNWPACSAQVDKYPHPRYEKFNSKDAALEFINKGGTLENVFINSECRGNGTTDWPDAGVGIYYGPQDERNAAIPLKELDPDCKPTKQRAELWALISALTSVEIDIWNGWDERPVQIFTNSEYAVDTFTDFNDVWKENGWKNGYGEPMVNVDLIEEIVEIKDRINQNYKMNGWYAIDVCRIQGECGNLSNEEADRLANLAADGQHIPRWV</sequence>
<dbReference type="GO" id="GO:0004523">
    <property type="term" value="F:RNA-DNA hybrid ribonuclease activity"/>
    <property type="evidence" value="ECO:0007669"/>
    <property type="project" value="InterPro"/>
</dbReference>
<gene>
    <name evidence="2" type="ORF">J8A68_000057</name>
</gene>
<evidence type="ECO:0000313" key="3">
    <source>
        <dbReference type="Proteomes" id="UP000694255"/>
    </source>
</evidence>